<evidence type="ECO:0000313" key="3">
    <source>
        <dbReference type="Proteomes" id="UP000007519"/>
    </source>
</evidence>
<proteinExistence type="predicted"/>
<keyword evidence="3" id="KW-1185">Reference proteome</keyword>
<gene>
    <name evidence="2" type="ordered locus">SGRA_2232</name>
</gene>
<accession>H6L3L3</accession>
<reference evidence="2 3" key="1">
    <citation type="journal article" date="2012" name="Stand. Genomic Sci.">
        <title>Complete genome sequencing and analysis of Saprospira grandis str. Lewin, a predatory marine bacterium.</title>
        <authorList>
            <person name="Saw J.H."/>
            <person name="Yuryev A."/>
            <person name="Kanbe M."/>
            <person name="Hou S."/>
            <person name="Young A.G."/>
            <person name="Aizawa S."/>
            <person name="Alam M."/>
        </authorList>
    </citation>
    <scope>NUCLEOTIDE SEQUENCE [LARGE SCALE GENOMIC DNA]</scope>
    <source>
        <strain evidence="2 3">Lewin</strain>
    </source>
</reference>
<name>H6L3L3_SAPGL</name>
<organism evidence="2 3">
    <name type="scientific">Saprospira grandis (strain Lewin)</name>
    <dbReference type="NCBI Taxonomy" id="984262"/>
    <lineage>
        <taxon>Bacteria</taxon>
        <taxon>Pseudomonadati</taxon>
        <taxon>Bacteroidota</taxon>
        <taxon>Saprospiria</taxon>
        <taxon>Saprospirales</taxon>
        <taxon>Saprospiraceae</taxon>
        <taxon>Saprospira</taxon>
    </lineage>
</organism>
<protein>
    <submittedName>
        <fullName evidence="2">Uncharacterized protein</fullName>
    </submittedName>
</protein>
<dbReference type="KEGG" id="sgn:SGRA_2232"/>
<dbReference type="HOGENOM" id="CLU_2847352_0_0_10"/>
<evidence type="ECO:0000256" key="1">
    <source>
        <dbReference type="SAM" id="MobiDB-lite"/>
    </source>
</evidence>
<dbReference type="EMBL" id="CP002831">
    <property type="protein sequence ID" value="AFC24961.1"/>
    <property type="molecule type" value="Genomic_DNA"/>
</dbReference>
<dbReference type="Proteomes" id="UP000007519">
    <property type="component" value="Chromosome"/>
</dbReference>
<sequence length="65" mass="6725">MKSIGIDIRRAGPFLLDQPVLRIAGGEAAAEERSDWPSDAAGWPEGPDPAGEARAGPSRTASPKA</sequence>
<feature type="region of interest" description="Disordered" evidence="1">
    <location>
        <begin position="26"/>
        <end position="65"/>
    </location>
</feature>
<evidence type="ECO:0000313" key="2">
    <source>
        <dbReference type="EMBL" id="AFC24961.1"/>
    </source>
</evidence>
<dbReference type="AlphaFoldDB" id="H6L3L3"/>